<sequence>MSERFLLPEPLKCRPLVFELQMSVVNIMQRDILNLMRAAAEGKLPLIAVLEGRAMKSALHYDVENQTAQMVRPSYSRALRGAFHSRRARPLRDALSFQNYIKTMRTRSLILIPAAVALFSSAGPASARYTEQWISNAAVTHTGQRSVALQKSKTATHRPAVQTAVDDDPIAAFARKPVRR</sequence>
<dbReference type="Proteomes" id="UP000238169">
    <property type="component" value="Unassembled WGS sequence"/>
</dbReference>
<dbReference type="AlphaFoldDB" id="A0A2U3IE62"/>
<name>A0A2U3IE62_9BURK</name>
<dbReference type="EMBL" id="OGTP01000032">
    <property type="protein sequence ID" value="SPB18520.1"/>
    <property type="molecule type" value="Genomic_DNA"/>
</dbReference>
<gene>
    <name evidence="1" type="ORF">NOV72_05719</name>
</gene>
<proteinExistence type="predicted"/>
<evidence type="ECO:0000313" key="1">
    <source>
        <dbReference type="EMBL" id="SPB18520.1"/>
    </source>
</evidence>
<reference evidence="2" key="1">
    <citation type="submission" date="2018-01" db="EMBL/GenBank/DDBJ databases">
        <authorList>
            <person name="Peeters C."/>
        </authorList>
    </citation>
    <scope>NUCLEOTIDE SEQUENCE [LARGE SCALE GENOMIC DNA]</scope>
</reference>
<keyword evidence="2" id="KW-1185">Reference proteome</keyword>
<organism evidence="1 2">
    <name type="scientific">Caballeronia novacaledonica</name>
    <dbReference type="NCBI Taxonomy" id="1544861"/>
    <lineage>
        <taxon>Bacteria</taxon>
        <taxon>Pseudomonadati</taxon>
        <taxon>Pseudomonadota</taxon>
        <taxon>Betaproteobacteria</taxon>
        <taxon>Burkholderiales</taxon>
        <taxon>Burkholderiaceae</taxon>
        <taxon>Caballeronia</taxon>
    </lineage>
</organism>
<evidence type="ECO:0000313" key="2">
    <source>
        <dbReference type="Proteomes" id="UP000238169"/>
    </source>
</evidence>
<protein>
    <submittedName>
        <fullName evidence="1">Uncharacterized protein</fullName>
    </submittedName>
</protein>
<accession>A0A2U3IE62</accession>
<dbReference type="RefSeq" id="WP_181291182.1">
    <property type="nucleotide sequence ID" value="NZ_OGTP01000032.1"/>
</dbReference>